<protein>
    <submittedName>
        <fullName evidence="3">Uncharacterized iron-regulated membrane protein</fullName>
    </submittedName>
</protein>
<dbReference type="PANTHER" id="PTHR34219:SF1">
    <property type="entry name" value="PEPSY DOMAIN-CONTAINING PROTEIN"/>
    <property type="match status" value="1"/>
</dbReference>
<evidence type="ECO:0000313" key="4">
    <source>
        <dbReference type="Proteomes" id="UP000198716"/>
    </source>
</evidence>
<keyword evidence="2" id="KW-1133">Transmembrane helix</keyword>
<feature type="region of interest" description="Disordered" evidence="1">
    <location>
        <begin position="76"/>
        <end position="115"/>
    </location>
</feature>
<dbReference type="PANTHER" id="PTHR34219">
    <property type="entry name" value="IRON-REGULATED INNER MEMBRANE PROTEIN-RELATED"/>
    <property type="match status" value="1"/>
</dbReference>
<feature type="compositionally biased region" description="Low complexity" evidence="1">
    <location>
        <begin position="102"/>
        <end position="115"/>
    </location>
</feature>
<keyword evidence="2" id="KW-0472">Membrane</keyword>
<evidence type="ECO:0000256" key="1">
    <source>
        <dbReference type="SAM" id="MobiDB-lite"/>
    </source>
</evidence>
<gene>
    <name evidence="3" type="ORF">SAMN04487819_11238</name>
</gene>
<evidence type="ECO:0000256" key="2">
    <source>
        <dbReference type="SAM" id="Phobius"/>
    </source>
</evidence>
<feature type="region of interest" description="Disordered" evidence="1">
    <location>
        <begin position="1"/>
        <end position="23"/>
    </location>
</feature>
<keyword evidence="2" id="KW-0812">Transmembrane</keyword>
<feature type="compositionally biased region" description="Basic and acidic residues" evidence="1">
    <location>
        <begin position="13"/>
        <end position="22"/>
    </location>
</feature>
<accession>A0A1I2A0C7</accession>
<dbReference type="AlphaFoldDB" id="A0A1I2A0C7"/>
<feature type="region of interest" description="Disordered" evidence="1">
    <location>
        <begin position="263"/>
        <end position="288"/>
    </location>
</feature>
<feature type="transmembrane region" description="Helical" evidence="2">
    <location>
        <begin position="426"/>
        <end position="454"/>
    </location>
</feature>
<organism evidence="3 4">
    <name type="scientific">Actinopolyspora alba</name>
    <dbReference type="NCBI Taxonomy" id="673379"/>
    <lineage>
        <taxon>Bacteria</taxon>
        <taxon>Bacillati</taxon>
        <taxon>Actinomycetota</taxon>
        <taxon>Actinomycetes</taxon>
        <taxon>Actinopolysporales</taxon>
        <taxon>Actinopolysporaceae</taxon>
        <taxon>Actinopolyspora</taxon>
        <taxon>Actinopolyspora alba group</taxon>
    </lineage>
</organism>
<feature type="compositionally biased region" description="Polar residues" evidence="1">
    <location>
        <begin position="263"/>
        <end position="276"/>
    </location>
</feature>
<feature type="transmembrane region" description="Helical" evidence="2">
    <location>
        <begin position="384"/>
        <end position="405"/>
    </location>
</feature>
<dbReference type="Pfam" id="PF03929">
    <property type="entry name" value="PepSY_TM"/>
    <property type="match status" value="1"/>
</dbReference>
<reference evidence="4" key="1">
    <citation type="submission" date="2016-10" db="EMBL/GenBank/DDBJ databases">
        <authorList>
            <person name="Varghese N."/>
            <person name="Submissions S."/>
        </authorList>
    </citation>
    <scope>NUCLEOTIDE SEQUENCE [LARGE SCALE GENOMIC DNA]</scope>
    <source>
        <strain evidence="4">DSM 45004</strain>
    </source>
</reference>
<dbReference type="Proteomes" id="UP000198716">
    <property type="component" value="Unassembled WGS sequence"/>
</dbReference>
<proteinExistence type="predicted"/>
<keyword evidence="4" id="KW-1185">Reference proteome</keyword>
<name>A0A1I2A0C7_9ACTN</name>
<feature type="transmembrane region" description="Helical" evidence="2">
    <location>
        <begin position="221"/>
        <end position="244"/>
    </location>
</feature>
<sequence>MPRRSSESTPVSRPRETNEPRARQRAAIRPVLWRVHFLGGLLAAPILFAMAITGILYAWNPQLEHMLHRQALSATAEGPARPLSEQISSARETRPELRLSSVTPAAPATPAGEETTAVTLVPETAEQNRFEKPKDAVTVYVDPASAEVTGSITESNRPDEWLRNLHSNFRIGKFAEPISELAASWLLVSIVTGLVLWWPRHNRTLARNFLFRKPGRPRWRSLHGLVGVAAAAGLVLLIVTGLTWTTYAGSWVDVARSQFDSDSPEVSTVLHPTTDSGEAGRSLVDESGTAGVTTAGADRVATAAREAGLNGVVVLEPPDSPGHAWKAEEDDSRWPVNPTALAVNGDTGEIVDRVEWAEYPPLAKATSLGIDFHQAQLFGLATQLLLTALAVALLVLIIAGYRVWLLRRPSGSLGAPPRLGSVVRNAPLPILFGFAPLMVLLPLLGITLLGYLAAERAVRAIRTSGK</sequence>
<feature type="transmembrane region" description="Helical" evidence="2">
    <location>
        <begin position="182"/>
        <end position="200"/>
    </location>
</feature>
<evidence type="ECO:0000313" key="3">
    <source>
        <dbReference type="EMBL" id="SFE37319.1"/>
    </source>
</evidence>
<dbReference type="InterPro" id="IPR005625">
    <property type="entry name" value="PepSY-ass_TM"/>
</dbReference>
<dbReference type="EMBL" id="FOMZ01000012">
    <property type="protein sequence ID" value="SFE37319.1"/>
    <property type="molecule type" value="Genomic_DNA"/>
</dbReference>
<feature type="transmembrane region" description="Helical" evidence="2">
    <location>
        <begin position="31"/>
        <end position="59"/>
    </location>
</feature>